<dbReference type="PANTHER" id="PTHR36892">
    <property type="entry name" value="OS01G0201800 PROTEIN"/>
    <property type="match status" value="1"/>
</dbReference>
<organism evidence="3 4">
    <name type="scientific">Musa acuminata subsp. malaccensis</name>
    <name type="common">Wild banana</name>
    <name type="synonym">Musa malaccensis</name>
    <dbReference type="NCBI Taxonomy" id="214687"/>
    <lineage>
        <taxon>Eukaryota</taxon>
        <taxon>Viridiplantae</taxon>
        <taxon>Streptophyta</taxon>
        <taxon>Embryophyta</taxon>
        <taxon>Tracheophyta</taxon>
        <taxon>Spermatophyta</taxon>
        <taxon>Magnoliopsida</taxon>
        <taxon>Liliopsida</taxon>
        <taxon>Zingiberales</taxon>
        <taxon>Musaceae</taxon>
        <taxon>Musa</taxon>
    </lineage>
</organism>
<dbReference type="Gramene" id="Ma10_t21440.1">
    <property type="protein sequence ID" value="Ma10_p21440.1"/>
    <property type="gene ID" value="Ma10_g21440"/>
</dbReference>
<dbReference type="OMA" id="HYNDEEP"/>
<accession>A0A804KYR1</accession>
<feature type="region of interest" description="Disordered" evidence="1">
    <location>
        <begin position="392"/>
        <end position="435"/>
    </location>
</feature>
<dbReference type="EMBL" id="HG996476">
    <property type="protein sequence ID" value="CAG1854211.1"/>
    <property type="molecule type" value="Genomic_DNA"/>
</dbReference>
<dbReference type="InParanoid" id="A0A804KYR1"/>
<protein>
    <submittedName>
        <fullName evidence="2">(wild Malaysian banana) hypothetical protein</fullName>
    </submittedName>
</protein>
<evidence type="ECO:0000256" key="1">
    <source>
        <dbReference type="SAM" id="MobiDB-lite"/>
    </source>
</evidence>
<evidence type="ECO:0000313" key="3">
    <source>
        <dbReference type="EnsemblPlants" id="Ma10_p21440.1"/>
    </source>
</evidence>
<proteinExistence type="predicted"/>
<dbReference type="OrthoDB" id="678085at2759"/>
<name>A0A804KYR1_MUSAM</name>
<feature type="region of interest" description="Disordered" evidence="1">
    <location>
        <begin position="138"/>
        <end position="157"/>
    </location>
</feature>
<gene>
    <name evidence="2" type="ORF">GSMUA_324370.1</name>
</gene>
<evidence type="ECO:0000313" key="2">
    <source>
        <dbReference type="EMBL" id="CAG1854211.1"/>
    </source>
</evidence>
<dbReference type="Proteomes" id="UP000012960">
    <property type="component" value="Unplaced"/>
</dbReference>
<reference evidence="2" key="1">
    <citation type="submission" date="2021-03" db="EMBL/GenBank/DDBJ databases">
        <authorList>
            <consortium name="Genoscope - CEA"/>
            <person name="William W."/>
        </authorList>
    </citation>
    <scope>NUCLEOTIDE SEQUENCE</scope>
    <source>
        <strain evidence="2">Doubled-haploid Pahang</strain>
    </source>
</reference>
<evidence type="ECO:0000313" key="4">
    <source>
        <dbReference type="Proteomes" id="UP000012960"/>
    </source>
</evidence>
<feature type="region of interest" description="Disordered" evidence="1">
    <location>
        <begin position="87"/>
        <end position="120"/>
    </location>
</feature>
<dbReference type="PANTHER" id="PTHR36892:SF1">
    <property type="entry name" value="OS05G0518200 PROTEIN"/>
    <property type="match status" value="1"/>
</dbReference>
<keyword evidence="4" id="KW-1185">Reference proteome</keyword>
<dbReference type="EnsemblPlants" id="Ma10_t21440.1">
    <property type="protein sequence ID" value="Ma10_p21440.1"/>
    <property type="gene ID" value="Ma10_g21440"/>
</dbReference>
<sequence>MAAAMESFSIREYAARMRNVDYERCWPFAEERAERSLPPMPVRKFRWWVEELRAVPSGGKKDGEADDVVEPEEKAAVDVATGVPVVESTGVGRAGGGNVPAEQRQAKNLPSKPKPRTPKKRSILELFAVAPPVRGGVQEQDLRDGAGGKLQPQGEEAAGAKTNLGVEDGGVLVEMRKRKKRVKDGEKMPREKIGANKKWKTKAKMTNKKKKLNVEIRAAKKENCKLKMSSLVDMSKILKSKRYEKKFGKMHNRLVCNQAKPATIRTLLKKHIFRFVQTSKLISRNQEAARAPPVHSIFKKQKRGTSTKKRKAIENKKGSDLVEHCCESAKQLSFSGKNGKLVHGRSCLPLKLPHLQTLCKMVSDVLAASSTMDNLNKCPSVTEGAHWNLNDTEGQLNLNDNGVVASNGETSETSSEEQLDGTFDHPTPSNSSVTKRSPLAELVDLNHPVKDHVDLNGVGLDGSTMTPTPMYSGDLKVPGPMNKCALASDPGTSQIHSFSPIFNHTNHLHNPGNAVSVSDTKSALSLTRKQDQHHWVSCLDQSYLDSIYMQTRMMDPRNNTCIGFPEYRSMYHIPKDMLISNHSSVGSKAIVEPSPGLGPVWRVNDTEEGFIGLPLNSQGELIELNPGTRYGFCEVDEMPNSALNSLQILPSSTHVQPQSSHVRMKGKYPFVSSYHDDEQNWFLKQHYPARKLVISESGSVALQGVEKVRCQSHDGRPQLYHCDARQVELFCSGCKDHLVTENCFDRMRLYSEKDMELGSRPAIQPTMRLMGKNVTVGSCSKEHQGCNDKDWTDKEMVTTSNPTIREHDRPILKRWHEEECIRQEEYEASRNIPFSSLDVPSDNCHASADKLTSNHMHHGFGPNWMLNYGNPSSRGEHGFHIDFSQSPVPCQSFQNRASHSAVHSTTQAQSVDMGRSKTLRASHPRNFCPHMLINSTHCKHSQNVSYGIPSTTHPYINHVPVQTSSGHSLRRFPHWLLNATNQHPLVPYHPSAACQSCMIPANRGFPHSSPYTKSVIAFPSGNSNSSQTYGSYTPMSVVYPSSTATLTNNFSSASSTYGDNSKTTDGMRFNFAHVKSQDHSKRFRKRSAAKDDKIVERVKRPNLKLQEDLNAPTSLRREGLNGDQKDNIREPEVNVCVSRTVDVCLPVIDDGRDSVAISDGSLPLKSSHLRPGPVKLSAGAKHILRPNGSIDQENFRPIHSTVPFTQEASAAKDGSQEKAAKVYRF</sequence>
<reference evidence="3" key="2">
    <citation type="submission" date="2021-05" db="UniProtKB">
        <authorList>
            <consortium name="EnsemblPlants"/>
        </authorList>
    </citation>
    <scope>IDENTIFICATION</scope>
    <source>
        <strain evidence="3">subsp. malaccensis</strain>
    </source>
</reference>
<dbReference type="AlphaFoldDB" id="A0A804KYR1"/>